<keyword evidence="4" id="KW-1185">Reference proteome</keyword>
<reference evidence="4" key="1">
    <citation type="submission" date="2017-10" db="EMBL/GenBank/DDBJ databases">
        <title>Rapid genome shrinkage in a self-fertile nematode reveals novel sperm competition proteins.</title>
        <authorList>
            <person name="Yin D."/>
            <person name="Schwarz E.M."/>
            <person name="Thomas C.G."/>
            <person name="Felde R.L."/>
            <person name="Korf I.F."/>
            <person name="Cutter A.D."/>
            <person name="Schartner C.M."/>
            <person name="Ralston E.J."/>
            <person name="Meyer B.J."/>
            <person name="Haag E.S."/>
        </authorList>
    </citation>
    <scope>NUCLEOTIDE SEQUENCE [LARGE SCALE GENOMIC DNA]</scope>
    <source>
        <strain evidence="4">JU1422</strain>
    </source>
</reference>
<gene>
    <name evidence="3" type="primary">Cnig_chr_II.g4336</name>
    <name evidence="3" type="ORF">B9Z55_004336</name>
</gene>
<feature type="compositionally biased region" description="Pro residues" evidence="1">
    <location>
        <begin position="10"/>
        <end position="20"/>
    </location>
</feature>
<dbReference type="AlphaFoldDB" id="A0A2G5UWT4"/>
<keyword evidence="2" id="KW-0812">Transmembrane</keyword>
<organism evidence="3 4">
    <name type="scientific">Caenorhabditis nigoni</name>
    <dbReference type="NCBI Taxonomy" id="1611254"/>
    <lineage>
        <taxon>Eukaryota</taxon>
        <taxon>Metazoa</taxon>
        <taxon>Ecdysozoa</taxon>
        <taxon>Nematoda</taxon>
        <taxon>Chromadorea</taxon>
        <taxon>Rhabditida</taxon>
        <taxon>Rhabditina</taxon>
        <taxon>Rhabditomorpha</taxon>
        <taxon>Rhabditoidea</taxon>
        <taxon>Rhabditidae</taxon>
        <taxon>Peloderinae</taxon>
        <taxon>Caenorhabditis</taxon>
    </lineage>
</organism>
<dbReference type="OrthoDB" id="5817888at2759"/>
<feature type="region of interest" description="Disordered" evidence="1">
    <location>
        <begin position="1"/>
        <end position="29"/>
    </location>
</feature>
<comment type="caution">
    <text evidence="3">The sequence shown here is derived from an EMBL/GenBank/DDBJ whole genome shotgun (WGS) entry which is preliminary data.</text>
</comment>
<dbReference type="Proteomes" id="UP000230233">
    <property type="component" value="Chromosome II"/>
</dbReference>
<feature type="transmembrane region" description="Helical" evidence="2">
    <location>
        <begin position="42"/>
        <end position="62"/>
    </location>
</feature>
<evidence type="ECO:0000313" key="3">
    <source>
        <dbReference type="EMBL" id="PIC43696.1"/>
    </source>
</evidence>
<protein>
    <submittedName>
        <fullName evidence="3">Uncharacterized protein</fullName>
    </submittedName>
</protein>
<dbReference type="EMBL" id="PDUG01000002">
    <property type="protein sequence ID" value="PIC43696.1"/>
    <property type="molecule type" value="Genomic_DNA"/>
</dbReference>
<accession>A0A2G5UWT4</accession>
<evidence type="ECO:0000256" key="1">
    <source>
        <dbReference type="SAM" id="MobiDB-lite"/>
    </source>
</evidence>
<sequence length="66" mass="7403">MEFDFDTEPKTPPQLPPAPPIRTVSNNPKVTFKGPQTWRESIGMFMIFGLGIVVAILFPVTFDLHS</sequence>
<keyword evidence="2" id="KW-0472">Membrane</keyword>
<keyword evidence="2" id="KW-1133">Transmembrane helix</keyword>
<evidence type="ECO:0000256" key="2">
    <source>
        <dbReference type="SAM" id="Phobius"/>
    </source>
</evidence>
<name>A0A2G5UWT4_9PELO</name>
<evidence type="ECO:0000313" key="4">
    <source>
        <dbReference type="Proteomes" id="UP000230233"/>
    </source>
</evidence>
<proteinExistence type="predicted"/>